<dbReference type="Gramene" id="AUR62011342-RA">
    <property type="protein sequence ID" value="AUR62011342-RA:cds"/>
    <property type="gene ID" value="AUR62011342"/>
</dbReference>
<evidence type="ECO:0000313" key="5">
    <source>
        <dbReference type="Proteomes" id="UP000596660"/>
    </source>
</evidence>
<dbReference type="InterPro" id="IPR004873">
    <property type="entry name" value="BURP_dom"/>
</dbReference>
<accession>A0A803LDT6</accession>
<reference evidence="4" key="1">
    <citation type="journal article" date="2017" name="Nature">
        <title>The genome of Chenopodium quinoa.</title>
        <authorList>
            <person name="Jarvis D.E."/>
            <person name="Ho Y.S."/>
            <person name="Lightfoot D.J."/>
            <person name="Schmoeckel S.M."/>
            <person name="Li B."/>
            <person name="Borm T.J.A."/>
            <person name="Ohyanagi H."/>
            <person name="Mineta K."/>
            <person name="Michell C.T."/>
            <person name="Saber N."/>
            <person name="Kharbatia N.M."/>
            <person name="Rupper R.R."/>
            <person name="Sharp A.R."/>
            <person name="Dally N."/>
            <person name="Boughton B.A."/>
            <person name="Woo Y.H."/>
            <person name="Gao G."/>
            <person name="Schijlen E.G.W.M."/>
            <person name="Guo X."/>
            <person name="Momin A.A."/>
            <person name="Negrao S."/>
            <person name="Al-Babili S."/>
            <person name="Gehring C."/>
            <person name="Roessner U."/>
            <person name="Jung C."/>
            <person name="Murphy K."/>
            <person name="Arold S.T."/>
            <person name="Gojobori T."/>
            <person name="van der Linden C.G."/>
            <person name="van Loo E.N."/>
            <person name="Jellen E.N."/>
            <person name="Maughan P.J."/>
            <person name="Tester M."/>
        </authorList>
    </citation>
    <scope>NUCLEOTIDE SEQUENCE [LARGE SCALE GENOMIC DNA]</scope>
    <source>
        <strain evidence="4">cv. PI 614886</strain>
    </source>
</reference>
<dbReference type="PANTHER" id="PTHR31236:SF41">
    <property type="entry name" value="BURP DOMAIN PROTEIN USPL1"/>
    <property type="match status" value="1"/>
</dbReference>
<feature type="region of interest" description="Disordered" evidence="1">
    <location>
        <begin position="90"/>
        <end position="109"/>
    </location>
</feature>
<sequence>MMMIIAPRSGGDDSQRVIDGVGNSGGLKKRLELGSNSSPINFLDASLSLCAVVRDACGAVKLAVACMETRVAVDFSIRIGYAIGENVATNRNDEGSHHHHEHQGHSTTPHMDHSVQVFFTPKDLKLGNVIPTIFKGRNPSSRSPHFLPREESELIPFSPSKLPYLLKLFGFSQTSPQAKAMDKFCPTSLESMLDFVHKIFGLNTKFKALSTKKSEKFGSNNLQNYTIVDAPKEILAPKMVACHTMPYPYVVYYCHFQESESKVFHVSLRGEDNNIVQAVAVCHMDTSQWSPDHASFRVLGINLFIFCTLSTSPYAFILFIVLVAGVVVVVSGVVNVADVVAVIVVVPVVKVVVVVVIVVDALVGVVAVALVGVVAVAVVVVVVVVAAVVVAAPVVVAAVAV</sequence>
<name>A0A803LDT6_CHEQI</name>
<organism evidence="4 5">
    <name type="scientific">Chenopodium quinoa</name>
    <name type="common">Quinoa</name>
    <dbReference type="NCBI Taxonomy" id="63459"/>
    <lineage>
        <taxon>Eukaryota</taxon>
        <taxon>Viridiplantae</taxon>
        <taxon>Streptophyta</taxon>
        <taxon>Embryophyta</taxon>
        <taxon>Tracheophyta</taxon>
        <taxon>Spermatophyta</taxon>
        <taxon>Magnoliopsida</taxon>
        <taxon>eudicotyledons</taxon>
        <taxon>Gunneridae</taxon>
        <taxon>Pentapetalae</taxon>
        <taxon>Caryophyllales</taxon>
        <taxon>Chenopodiaceae</taxon>
        <taxon>Chenopodioideae</taxon>
        <taxon>Atripliceae</taxon>
        <taxon>Chenopodium</taxon>
    </lineage>
</organism>
<reference evidence="4" key="2">
    <citation type="submission" date="2021-03" db="UniProtKB">
        <authorList>
            <consortium name="EnsemblPlants"/>
        </authorList>
    </citation>
    <scope>IDENTIFICATION</scope>
</reference>
<dbReference type="Proteomes" id="UP000596660">
    <property type="component" value="Unplaced"/>
</dbReference>
<dbReference type="EnsemblPlants" id="AUR62011342-RA">
    <property type="protein sequence ID" value="AUR62011342-RA:cds"/>
    <property type="gene ID" value="AUR62011342"/>
</dbReference>
<keyword evidence="2" id="KW-0812">Transmembrane</keyword>
<dbReference type="InterPro" id="IPR044816">
    <property type="entry name" value="BURP"/>
</dbReference>
<dbReference type="PROSITE" id="PS51277">
    <property type="entry name" value="BURP"/>
    <property type="match status" value="1"/>
</dbReference>
<dbReference type="Pfam" id="PF03181">
    <property type="entry name" value="BURP"/>
    <property type="match status" value="1"/>
</dbReference>
<dbReference type="AlphaFoldDB" id="A0A803LDT6"/>
<evidence type="ECO:0000256" key="1">
    <source>
        <dbReference type="SAM" id="MobiDB-lite"/>
    </source>
</evidence>
<feature type="transmembrane region" description="Helical" evidence="2">
    <location>
        <begin position="339"/>
        <end position="359"/>
    </location>
</feature>
<feature type="domain" description="BURP" evidence="3">
    <location>
        <begin position="118"/>
        <end position="325"/>
    </location>
</feature>
<evidence type="ECO:0000313" key="4">
    <source>
        <dbReference type="EnsemblPlants" id="AUR62011342-RA:cds"/>
    </source>
</evidence>
<proteinExistence type="predicted"/>
<keyword evidence="5" id="KW-1185">Reference proteome</keyword>
<evidence type="ECO:0000256" key="2">
    <source>
        <dbReference type="SAM" id="Phobius"/>
    </source>
</evidence>
<protein>
    <recommendedName>
        <fullName evidence="3">BURP domain-containing protein</fullName>
    </recommendedName>
</protein>
<evidence type="ECO:0000259" key="3">
    <source>
        <dbReference type="PROSITE" id="PS51277"/>
    </source>
</evidence>
<dbReference type="SMART" id="SM01045">
    <property type="entry name" value="BURP"/>
    <property type="match status" value="1"/>
</dbReference>
<feature type="transmembrane region" description="Helical" evidence="2">
    <location>
        <begin position="314"/>
        <end position="334"/>
    </location>
</feature>
<keyword evidence="2" id="KW-0472">Membrane</keyword>
<dbReference type="PANTHER" id="PTHR31236">
    <property type="entry name" value="BURP DOMAIN PROTEIN USPL1-LIKE"/>
    <property type="match status" value="1"/>
</dbReference>
<keyword evidence="2" id="KW-1133">Transmembrane helix</keyword>
<feature type="transmembrane region" description="Helical" evidence="2">
    <location>
        <begin position="365"/>
        <end position="398"/>
    </location>
</feature>